<evidence type="ECO:0000313" key="5">
    <source>
        <dbReference type="EMBL" id="RKP07406.1"/>
    </source>
</evidence>
<protein>
    <recommendedName>
        <fullName evidence="4">RRM domain-containing protein</fullName>
    </recommendedName>
</protein>
<dbReference type="STRING" id="78915.A0A4P9XNA7"/>
<dbReference type="OrthoDB" id="1049195at2759"/>
<proteinExistence type="predicted"/>
<gene>
    <name evidence="5" type="ORF">THASP1DRAFT_30770</name>
</gene>
<sequence>MADRMDMALDDAIRMDRTTSNRNGNQRRGRRNGNSKGDDGRREGRTERRSAPYARAAVPRGDANARWEHDLYQKAGGRQNTRAASSAAPAEGAGRLFTVSFRGAAAAAAAAGSGGSSSAKTAGQRHLTVTNLFYEVSENDLKELFSQVGALEKVHLRFDRAGRSTGVAEVVYAEANGARRAMERYNNVTLDGQPMRISYGISKKRSDAPSTTVSILSRLGDKATGDDEETRKGTTRTGRGRGNSQGSRRPRGRNAPRERTEPKSLDQLDAELDSYMQMDAPAPDATQATL</sequence>
<organism evidence="5 6">
    <name type="scientific">Thamnocephalis sphaerospora</name>
    <dbReference type="NCBI Taxonomy" id="78915"/>
    <lineage>
        <taxon>Eukaryota</taxon>
        <taxon>Fungi</taxon>
        <taxon>Fungi incertae sedis</taxon>
        <taxon>Zoopagomycota</taxon>
        <taxon>Zoopagomycotina</taxon>
        <taxon>Zoopagomycetes</taxon>
        <taxon>Zoopagales</taxon>
        <taxon>Sigmoideomycetaceae</taxon>
        <taxon>Thamnocephalis</taxon>
    </lineage>
</organism>
<dbReference type="AlphaFoldDB" id="A0A4P9XNA7"/>
<evidence type="ECO:0000259" key="4">
    <source>
        <dbReference type="PROSITE" id="PS50102"/>
    </source>
</evidence>
<feature type="compositionally biased region" description="Basic and acidic residues" evidence="3">
    <location>
        <begin position="255"/>
        <end position="266"/>
    </location>
</feature>
<evidence type="ECO:0000256" key="2">
    <source>
        <dbReference type="PROSITE-ProRule" id="PRU00176"/>
    </source>
</evidence>
<dbReference type="Pfam" id="PF13865">
    <property type="entry name" value="FoP_duplication"/>
    <property type="match status" value="1"/>
</dbReference>
<dbReference type="SMART" id="SM00360">
    <property type="entry name" value="RRM"/>
    <property type="match status" value="1"/>
</dbReference>
<evidence type="ECO:0000256" key="1">
    <source>
        <dbReference type="ARBA" id="ARBA00022884"/>
    </source>
</evidence>
<dbReference type="SUPFAM" id="SSF54928">
    <property type="entry name" value="RNA-binding domain, RBD"/>
    <property type="match status" value="1"/>
</dbReference>
<dbReference type="PANTHER" id="PTHR19965">
    <property type="entry name" value="RNA AND EXPORT FACTOR BINDING PROTEIN"/>
    <property type="match status" value="1"/>
</dbReference>
<dbReference type="InterPro" id="IPR012677">
    <property type="entry name" value="Nucleotide-bd_a/b_plait_sf"/>
</dbReference>
<dbReference type="GO" id="GO:0006406">
    <property type="term" value="P:mRNA export from nucleus"/>
    <property type="evidence" value="ECO:0007669"/>
    <property type="project" value="TreeGrafter"/>
</dbReference>
<dbReference type="PROSITE" id="PS50102">
    <property type="entry name" value="RRM"/>
    <property type="match status" value="1"/>
</dbReference>
<keyword evidence="6" id="KW-1185">Reference proteome</keyword>
<dbReference type="Gene3D" id="3.30.70.330">
    <property type="match status" value="1"/>
</dbReference>
<dbReference type="InterPro" id="IPR000504">
    <property type="entry name" value="RRM_dom"/>
</dbReference>
<feature type="compositionally biased region" description="Basic and acidic residues" evidence="3">
    <location>
        <begin position="1"/>
        <end position="19"/>
    </location>
</feature>
<feature type="compositionally biased region" description="Basic and acidic residues" evidence="3">
    <location>
        <begin position="219"/>
        <end position="232"/>
    </location>
</feature>
<feature type="region of interest" description="Disordered" evidence="3">
    <location>
        <begin position="201"/>
        <end position="290"/>
    </location>
</feature>
<dbReference type="GO" id="GO:0003729">
    <property type="term" value="F:mRNA binding"/>
    <property type="evidence" value="ECO:0007669"/>
    <property type="project" value="TreeGrafter"/>
</dbReference>
<dbReference type="Pfam" id="PF00076">
    <property type="entry name" value="RRM_1"/>
    <property type="match status" value="1"/>
</dbReference>
<name>A0A4P9XNA7_9FUNG</name>
<feature type="compositionally biased region" description="Basic and acidic residues" evidence="3">
    <location>
        <begin position="36"/>
        <end position="50"/>
    </location>
</feature>
<dbReference type="EMBL" id="KZ992724">
    <property type="protein sequence ID" value="RKP07406.1"/>
    <property type="molecule type" value="Genomic_DNA"/>
</dbReference>
<accession>A0A4P9XNA7</accession>
<reference evidence="6" key="1">
    <citation type="journal article" date="2018" name="Nat. Microbiol.">
        <title>Leveraging single-cell genomics to expand the fungal tree of life.</title>
        <authorList>
            <person name="Ahrendt S.R."/>
            <person name="Quandt C.A."/>
            <person name="Ciobanu D."/>
            <person name="Clum A."/>
            <person name="Salamov A."/>
            <person name="Andreopoulos B."/>
            <person name="Cheng J.F."/>
            <person name="Woyke T."/>
            <person name="Pelin A."/>
            <person name="Henrissat B."/>
            <person name="Reynolds N.K."/>
            <person name="Benny G.L."/>
            <person name="Smith M.E."/>
            <person name="James T.Y."/>
            <person name="Grigoriev I.V."/>
        </authorList>
    </citation>
    <scope>NUCLEOTIDE SEQUENCE [LARGE SCALE GENOMIC DNA]</scope>
    <source>
        <strain evidence="6">RSA 1356</strain>
    </source>
</reference>
<dbReference type="Proteomes" id="UP000271241">
    <property type="component" value="Unassembled WGS sequence"/>
</dbReference>
<dbReference type="CDD" id="cd12418">
    <property type="entry name" value="RRM_Aly_REF_like"/>
    <property type="match status" value="1"/>
</dbReference>
<feature type="domain" description="RRM" evidence="4">
    <location>
        <begin position="125"/>
        <end position="202"/>
    </location>
</feature>
<dbReference type="InterPro" id="IPR025715">
    <property type="entry name" value="FoP_C"/>
</dbReference>
<feature type="region of interest" description="Disordered" evidence="3">
    <location>
        <begin position="1"/>
        <end position="66"/>
    </location>
</feature>
<evidence type="ECO:0000256" key="3">
    <source>
        <dbReference type="SAM" id="MobiDB-lite"/>
    </source>
</evidence>
<dbReference type="InterPro" id="IPR051229">
    <property type="entry name" value="ALYREF_mRNA_export"/>
</dbReference>
<evidence type="ECO:0000313" key="6">
    <source>
        <dbReference type="Proteomes" id="UP000271241"/>
    </source>
</evidence>
<keyword evidence="1 2" id="KW-0694">RNA-binding</keyword>
<dbReference type="PANTHER" id="PTHR19965:SF35">
    <property type="entry name" value="RNA ANNEALING PROTEIN YRA1"/>
    <property type="match status" value="1"/>
</dbReference>
<dbReference type="InterPro" id="IPR035979">
    <property type="entry name" value="RBD_domain_sf"/>
</dbReference>
<dbReference type="GO" id="GO:0005634">
    <property type="term" value="C:nucleus"/>
    <property type="evidence" value="ECO:0007669"/>
    <property type="project" value="TreeGrafter"/>
</dbReference>